<comment type="similarity">
    <text evidence="3">Belongs to the HARBI1 family.</text>
</comment>
<evidence type="ECO:0000259" key="8">
    <source>
        <dbReference type="Pfam" id="PF13359"/>
    </source>
</evidence>
<dbReference type="GO" id="GO:0004518">
    <property type="term" value="F:nuclease activity"/>
    <property type="evidence" value="ECO:0007669"/>
    <property type="project" value="UniProtKB-KW"/>
</dbReference>
<evidence type="ECO:0000256" key="2">
    <source>
        <dbReference type="ARBA" id="ARBA00004123"/>
    </source>
</evidence>
<dbReference type="GO" id="GO:0005634">
    <property type="term" value="C:nucleus"/>
    <property type="evidence" value="ECO:0007669"/>
    <property type="project" value="UniProtKB-SubCell"/>
</dbReference>
<evidence type="ECO:0000256" key="7">
    <source>
        <dbReference type="ARBA" id="ARBA00023242"/>
    </source>
</evidence>
<reference evidence="9 10" key="1">
    <citation type="journal article" date="2016" name="Nat. Commun.">
        <title>Extremotolerant tardigrade genome and improved radiotolerance of human cultured cells by tardigrade-unique protein.</title>
        <authorList>
            <person name="Hashimoto T."/>
            <person name="Horikawa D.D."/>
            <person name="Saito Y."/>
            <person name="Kuwahara H."/>
            <person name="Kozuka-Hata H."/>
            <person name="Shin-I T."/>
            <person name="Minakuchi Y."/>
            <person name="Ohishi K."/>
            <person name="Motoyama A."/>
            <person name="Aizu T."/>
            <person name="Enomoto A."/>
            <person name="Kondo K."/>
            <person name="Tanaka S."/>
            <person name="Hara Y."/>
            <person name="Koshikawa S."/>
            <person name="Sagara H."/>
            <person name="Miura T."/>
            <person name="Yokobori S."/>
            <person name="Miyagawa K."/>
            <person name="Suzuki Y."/>
            <person name="Kubo T."/>
            <person name="Oyama M."/>
            <person name="Kohara Y."/>
            <person name="Fujiyama A."/>
            <person name="Arakawa K."/>
            <person name="Katayama T."/>
            <person name="Toyoda A."/>
            <person name="Kunieda T."/>
        </authorList>
    </citation>
    <scope>NUCLEOTIDE SEQUENCE [LARGE SCALE GENOMIC DNA]</scope>
    <source>
        <strain evidence="9 10">YOKOZUNA-1</strain>
    </source>
</reference>
<dbReference type="OrthoDB" id="2445244at2759"/>
<evidence type="ECO:0000256" key="3">
    <source>
        <dbReference type="ARBA" id="ARBA00006958"/>
    </source>
</evidence>
<accession>A0A1D1VDA3</accession>
<proteinExistence type="inferred from homology"/>
<dbReference type="PANTHER" id="PTHR22930:SF85">
    <property type="entry name" value="GH03217P-RELATED"/>
    <property type="match status" value="1"/>
</dbReference>
<comment type="subcellular location">
    <subcellularLocation>
        <location evidence="2">Nucleus</location>
    </subcellularLocation>
</comment>
<dbReference type="STRING" id="947166.A0A1D1VDA3"/>
<dbReference type="EMBL" id="BDGG01000005">
    <property type="protein sequence ID" value="GAU99609.1"/>
    <property type="molecule type" value="Genomic_DNA"/>
</dbReference>
<dbReference type="AlphaFoldDB" id="A0A1D1VDA3"/>
<name>A0A1D1VDA3_RAMVA</name>
<keyword evidence="5" id="KW-0479">Metal-binding</keyword>
<evidence type="ECO:0000313" key="9">
    <source>
        <dbReference type="EMBL" id="GAU99609.1"/>
    </source>
</evidence>
<keyword evidence="10" id="KW-1185">Reference proteome</keyword>
<feature type="domain" description="DDE Tnp4" evidence="8">
    <location>
        <begin position="207"/>
        <end position="352"/>
    </location>
</feature>
<sequence>MPSRVNRRQLVRSIDVKILTDLIVKEVLDSSSDDQDRKMDEESESSSDDDHTTTAIARCYAADSRYLSPRQWLPKTKELVDIIFKSDDVTFKRNARMSRQAFYGIAQKIRDYKVFKNKSILSQVDPAEQLIIALGRFGFDGSDSSLWKDGVYFGVGEGTVNLYTERVMVALLSLERHTVFWPKTAERMQIRRRIEEAYKFRNCTGYVDGTLVGLEEKPTGSGEDYFSRKSGYAINAMIVVDDQKIIRHVYAGWPGGAHDHRVFMYSKLARFPSDYFANGEYLLADSAYPTSDITVPTYKKPAADIAENREFSAVHVLKGRFKSLKRLRVHIKEKKDLAWAVYWIRVCCILHNLLDKDPYDEEWTEEEANAEENEDDELAIHLQADSCQTGRMKREAVKQSVLGRY</sequence>
<dbReference type="GO" id="GO:0016787">
    <property type="term" value="F:hydrolase activity"/>
    <property type="evidence" value="ECO:0007669"/>
    <property type="project" value="UniProtKB-KW"/>
</dbReference>
<protein>
    <recommendedName>
        <fullName evidence="8">DDE Tnp4 domain-containing protein</fullName>
    </recommendedName>
</protein>
<dbReference type="Proteomes" id="UP000186922">
    <property type="component" value="Unassembled WGS sequence"/>
</dbReference>
<comment type="cofactor">
    <cofactor evidence="1">
        <name>a divalent metal cation</name>
        <dbReference type="ChEBI" id="CHEBI:60240"/>
    </cofactor>
</comment>
<organism evidence="9 10">
    <name type="scientific">Ramazzottius varieornatus</name>
    <name type="common">Water bear</name>
    <name type="synonym">Tardigrade</name>
    <dbReference type="NCBI Taxonomy" id="947166"/>
    <lineage>
        <taxon>Eukaryota</taxon>
        <taxon>Metazoa</taxon>
        <taxon>Ecdysozoa</taxon>
        <taxon>Tardigrada</taxon>
        <taxon>Eutardigrada</taxon>
        <taxon>Parachela</taxon>
        <taxon>Hypsibioidea</taxon>
        <taxon>Ramazzottiidae</taxon>
        <taxon>Ramazzottius</taxon>
    </lineage>
</organism>
<evidence type="ECO:0000313" key="10">
    <source>
        <dbReference type="Proteomes" id="UP000186922"/>
    </source>
</evidence>
<dbReference type="GO" id="GO:0046872">
    <property type="term" value="F:metal ion binding"/>
    <property type="evidence" value="ECO:0007669"/>
    <property type="project" value="UniProtKB-KW"/>
</dbReference>
<evidence type="ECO:0000256" key="6">
    <source>
        <dbReference type="ARBA" id="ARBA00022801"/>
    </source>
</evidence>
<dbReference type="InterPro" id="IPR045249">
    <property type="entry name" value="HARBI1-like"/>
</dbReference>
<evidence type="ECO:0000256" key="1">
    <source>
        <dbReference type="ARBA" id="ARBA00001968"/>
    </source>
</evidence>
<dbReference type="InterPro" id="IPR027806">
    <property type="entry name" value="HARBI1_dom"/>
</dbReference>
<dbReference type="Pfam" id="PF13359">
    <property type="entry name" value="DDE_Tnp_4"/>
    <property type="match status" value="1"/>
</dbReference>
<gene>
    <name evidence="9" type="primary">RvY_10582-1</name>
    <name evidence="9" type="synonym">RvY_10582.1</name>
    <name evidence="9" type="ORF">RvY_10582</name>
</gene>
<keyword evidence="4" id="KW-0540">Nuclease</keyword>
<keyword evidence="6" id="KW-0378">Hydrolase</keyword>
<evidence type="ECO:0000256" key="4">
    <source>
        <dbReference type="ARBA" id="ARBA00022722"/>
    </source>
</evidence>
<comment type="caution">
    <text evidence="9">The sequence shown here is derived from an EMBL/GenBank/DDBJ whole genome shotgun (WGS) entry which is preliminary data.</text>
</comment>
<keyword evidence="7" id="KW-0539">Nucleus</keyword>
<evidence type="ECO:0000256" key="5">
    <source>
        <dbReference type="ARBA" id="ARBA00022723"/>
    </source>
</evidence>
<dbReference type="PANTHER" id="PTHR22930">
    <property type="match status" value="1"/>
</dbReference>